<dbReference type="AlphaFoldDB" id="A0A1E3PDT5"/>
<dbReference type="GO" id="GO:0005759">
    <property type="term" value="C:mitochondrial matrix"/>
    <property type="evidence" value="ECO:0007669"/>
    <property type="project" value="EnsemblFungi"/>
</dbReference>
<dbReference type="GO" id="GO:0032049">
    <property type="term" value="P:cardiolipin biosynthetic process"/>
    <property type="evidence" value="ECO:0007669"/>
    <property type="project" value="EnsemblFungi"/>
</dbReference>
<dbReference type="EMBL" id="KV454415">
    <property type="protein sequence ID" value="ODQ63384.1"/>
    <property type="molecule type" value="Genomic_DNA"/>
</dbReference>
<dbReference type="STRING" id="857566.A0A1E3PDT5"/>
<proteinExistence type="predicted"/>
<dbReference type="InterPro" id="IPR010021">
    <property type="entry name" value="PGPP1/Gep4"/>
</dbReference>
<dbReference type="FunFam" id="3.40.50.1000:FF:000165">
    <property type="entry name" value="HAD superfamily phosphatase"/>
    <property type="match status" value="1"/>
</dbReference>
<gene>
    <name evidence="1" type="ORF">NADFUDRAFT_53651</name>
</gene>
<dbReference type="GO" id="GO:0031314">
    <property type="term" value="C:extrinsic component of mitochondrial inner membrane"/>
    <property type="evidence" value="ECO:0007669"/>
    <property type="project" value="EnsemblFungi"/>
</dbReference>
<dbReference type="Pfam" id="PF09419">
    <property type="entry name" value="PGP_phosphatase"/>
    <property type="match status" value="1"/>
</dbReference>
<dbReference type="SUPFAM" id="SSF56784">
    <property type="entry name" value="HAD-like"/>
    <property type="match status" value="1"/>
</dbReference>
<keyword evidence="2" id="KW-1185">Reference proteome</keyword>
<dbReference type="InterPro" id="IPR036412">
    <property type="entry name" value="HAD-like_sf"/>
</dbReference>
<accession>A0A1E3PDT5</accession>
<dbReference type="GO" id="GO:0008962">
    <property type="term" value="F:phosphatidylglycerophosphatase activity"/>
    <property type="evidence" value="ECO:0007669"/>
    <property type="project" value="EnsemblFungi"/>
</dbReference>
<dbReference type="Proteomes" id="UP000095009">
    <property type="component" value="Unassembled WGS sequence"/>
</dbReference>
<dbReference type="InterPro" id="IPR027706">
    <property type="entry name" value="PGP_Pase"/>
</dbReference>
<reference evidence="1 2" key="1">
    <citation type="journal article" date="2016" name="Proc. Natl. Acad. Sci. U.S.A.">
        <title>Comparative genomics of biotechnologically important yeasts.</title>
        <authorList>
            <person name="Riley R."/>
            <person name="Haridas S."/>
            <person name="Wolfe K.H."/>
            <person name="Lopes M.R."/>
            <person name="Hittinger C.T."/>
            <person name="Goeker M."/>
            <person name="Salamov A.A."/>
            <person name="Wisecaver J.H."/>
            <person name="Long T.M."/>
            <person name="Calvey C.H."/>
            <person name="Aerts A.L."/>
            <person name="Barry K.W."/>
            <person name="Choi C."/>
            <person name="Clum A."/>
            <person name="Coughlan A.Y."/>
            <person name="Deshpande S."/>
            <person name="Douglass A.P."/>
            <person name="Hanson S.J."/>
            <person name="Klenk H.-P."/>
            <person name="LaButti K.M."/>
            <person name="Lapidus A."/>
            <person name="Lindquist E.A."/>
            <person name="Lipzen A.M."/>
            <person name="Meier-Kolthoff J.P."/>
            <person name="Ohm R.A."/>
            <person name="Otillar R.P."/>
            <person name="Pangilinan J.L."/>
            <person name="Peng Y."/>
            <person name="Rokas A."/>
            <person name="Rosa C.A."/>
            <person name="Scheuner C."/>
            <person name="Sibirny A.A."/>
            <person name="Slot J.C."/>
            <person name="Stielow J.B."/>
            <person name="Sun H."/>
            <person name="Kurtzman C.P."/>
            <person name="Blackwell M."/>
            <person name="Grigoriev I.V."/>
            <person name="Jeffries T.W."/>
        </authorList>
    </citation>
    <scope>NUCLEOTIDE SEQUENCE [LARGE SCALE GENOMIC DNA]</scope>
    <source>
        <strain evidence="1 2">DSM 6958</strain>
    </source>
</reference>
<dbReference type="InterPro" id="IPR023214">
    <property type="entry name" value="HAD_sf"/>
</dbReference>
<sequence length="208" mass="22965">MNISATINSLRLLYTPTLVLPHLVISTFNSLPVPLRIPITKADGTATGKTQEIKAIILDKDNCFAKAYDDKVWPEYTEKWKQLRAAYPGDRLLIVSNSAGSDDDKNHAEAKFIEETTGVTVFKHSTKKPGCHKDIMDHLTKNGLVKGPHEVAVVGDRLMTDIMMANTMGSYGIWVKDGVVPPTSLICKLEKIVYSNLVTRGFKPPCPV</sequence>
<dbReference type="OrthoDB" id="198652at2759"/>
<dbReference type="Gene3D" id="3.40.50.1000">
    <property type="entry name" value="HAD superfamily/HAD-like"/>
    <property type="match status" value="1"/>
</dbReference>
<name>A0A1E3PDT5_9ASCO</name>
<protein>
    <submittedName>
        <fullName evidence="1">HAD-superfamily phosphatase</fullName>
    </submittedName>
</protein>
<evidence type="ECO:0000313" key="1">
    <source>
        <dbReference type="EMBL" id="ODQ63384.1"/>
    </source>
</evidence>
<evidence type="ECO:0000313" key="2">
    <source>
        <dbReference type="Proteomes" id="UP000095009"/>
    </source>
</evidence>
<organism evidence="1 2">
    <name type="scientific">Nadsonia fulvescens var. elongata DSM 6958</name>
    <dbReference type="NCBI Taxonomy" id="857566"/>
    <lineage>
        <taxon>Eukaryota</taxon>
        <taxon>Fungi</taxon>
        <taxon>Dikarya</taxon>
        <taxon>Ascomycota</taxon>
        <taxon>Saccharomycotina</taxon>
        <taxon>Dipodascomycetes</taxon>
        <taxon>Dipodascales</taxon>
        <taxon>Dipodascales incertae sedis</taxon>
        <taxon>Nadsonia</taxon>
    </lineage>
</organism>
<dbReference type="NCBIfam" id="TIGR01668">
    <property type="entry name" value="YqeG_hyp_ppase"/>
    <property type="match status" value="1"/>
</dbReference>